<dbReference type="Proteomes" id="UP000324897">
    <property type="component" value="Unassembled WGS sequence"/>
</dbReference>
<evidence type="ECO:0000256" key="1">
    <source>
        <dbReference type="SAM" id="MobiDB-lite"/>
    </source>
</evidence>
<proteinExistence type="predicted"/>
<accession>A0A5J9SUD1</accession>
<dbReference type="AlphaFoldDB" id="A0A5J9SUD1"/>
<reference evidence="2 3" key="1">
    <citation type="journal article" date="2019" name="Sci. Rep.">
        <title>A high-quality genome of Eragrostis curvula grass provides insights into Poaceae evolution and supports new strategies to enhance forage quality.</title>
        <authorList>
            <person name="Carballo J."/>
            <person name="Santos B.A.C.M."/>
            <person name="Zappacosta D."/>
            <person name="Garbus I."/>
            <person name="Selva J.P."/>
            <person name="Gallo C.A."/>
            <person name="Diaz A."/>
            <person name="Albertini E."/>
            <person name="Caccamo M."/>
            <person name="Echenique V."/>
        </authorList>
    </citation>
    <scope>NUCLEOTIDE SEQUENCE [LARGE SCALE GENOMIC DNA]</scope>
    <source>
        <strain evidence="3">cv. Victoria</strain>
        <tissue evidence="2">Leaf</tissue>
    </source>
</reference>
<protein>
    <submittedName>
        <fullName evidence="2">Uncharacterized protein</fullName>
    </submittedName>
</protein>
<gene>
    <name evidence="2" type="ORF">EJB05_51848</name>
</gene>
<dbReference type="EMBL" id="RWGY01000299">
    <property type="protein sequence ID" value="TVU02645.1"/>
    <property type="molecule type" value="Genomic_DNA"/>
</dbReference>
<keyword evidence="3" id="KW-1185">Reference proteome</keyword>
<dbReference type="Gramene" id="TVU02645">
    <property type="protein sequence ID" value="TVU02645"/>
    <property type="gene ID" value="EJB05_51848"/>
</dbReference>
<evidence type="ECO:0000313" key="2">
    <source>
        <dbReference type="EMBL" id="TVU02645.1"/>
    </source>
</evidence>
<evidence type="ECO:0000313" key="3">
    <source>
        <dbReference type="Proteomes" id="UP000324897"/>
    </source>
</evidence>
<feature type="region of interest" description="Disordered" evidence="1">
    <location>
        <begin position="59"/>
        <end position="82"/>
    </location>
</feature>
<sequence length="136" mass="14851">MPAPQTRSSASSTSFAVPILLSLLPQPRSVSSRTIPLIKSLDLPISCAAYQRPCFLAPSNGRPDQRIRTPQPASTTLVRSPADLFPNSQGVMPSVWIRPTSFSTFSGSHLNVSPWIKGDFPSVQDYKQVMPHGSFR</sequence>
<name>A0A5J9SUD1_9POAL</name>
<organism evidence="2 3">
    <name type="scientific">Eragrostis curvula</name>
    <name type="common">weeping love grass</name>
    <dbReference type="NCBI Taxonomy" id="38414"/>
    <lineage>
        <taxon>Eukaryota</taxon>
        <taxon>Viridiplantae</taxon>
        <taxon>Streptophyta</taxon>
        <taxon>Embryophyta</taxon>
        <taxon>Tracheophyta</taxon>
        <taxon>Spermatophyta</taxon>
        <taxon>Magnoliopsida</taxon>
        <taxon>Liliopsida</taxon>
        <taxon>Poales</taxon>
        <taxon>Poaceae</taxon>
        <taxon>PACMAD clade</taxon>
        <taxon>Chloridoideae</taxon>
        <taxon>Eragrostideae</taxon>
        <taxon>Eragrostidinae</taxon>
        <taxon>Eragrostis</taxon>
    </lineage>
</organism>
<comment type="caution">
    <text evidence="2">The sequence shown here is derived from an EMBL/GenBank/DDBJ whole genome shotgun (WGS) entry which is preliminary data.</text>
</comment>